<reference evidence="1 2" key="1">
    <citation type="journal article" date="2010" name="Proc. Natl. Acad. Sci. U.S.A.">
        <title>A Nitrospira metagenome illuminates the physiology and evolution of globally important nitrite-oxidizing bacteria.</title>
        <authorList>
            <person name="Lucker S."/>
            <person name="Wagner M."/>
            <person name="Maixner F."/>
            <person name="Pelletier E."/>
            <person name="Koch H."/>
            <person name="Vacherie B."/>
            <person name="Rattei T."/>
            <person name="Sinninghe Damste J."/>
            <person name="Spieck E."/>
            <person name="Le Paslier D."/>
            <person name="Daims H."/>
        </authorList>
    </citation>
    <scope>NUCLEOTIDE SEQUENCE [LARGE SCALE GENOMIC DNA]</scope>
</reference>
<dbReference type="AlphaFoldDB" id="D8PF05"/>
<dbReference type="OrthoDB" id="9789589at2"/>
<name>D8PF05_9BACT</name>
<organism evidence="1 2">
    <name type="scientific">Nitrospira defluvii</name>
    <dbReference type="NCBI Taxonomy" id="330214"/>
    <lineage>
        <taxon>Bacteria</taxon>
        <taxon>Pseudomonadati</taxon>
        <taxon>Nitrospirota</taxon>
        <taxon>Nitrospiria</taxon>
        <taxon>Nitrospirales</taxon>
        <taxon>Nitrospiraceae</taxon>
        <taxon>Nitrospira</taxon>
    </lineage>
</organism>
<evidence type="ECO:0000313" key="2">
    <source>
        <dbReference type="Proteomes" id="UP000001660"/>
    </source>
</evidence>
<dbReference type="KEGG" id="nde:NIDE2094"/>
<keyword evidence="2" id="KW-1185">Reference proteome</keyword>
<accession>D8PF05</accession>
<dbReference type="InterPro" id="IPR053733">
    <property type="entry name" value="Heme_Transport_Util_sf"/>
</dbReference>
<protein>
    <submittedName>
        <fullName evidence="1">Uncharacterized protein</fullName>
    </submittedName>
</protein>
<proteinExistence type="predicted"/>
<dbReference type="SUPFAM" id="SSF144064">
    <property type="entry name" value="Heme iron utilization protein-like"/>
    <property type="match status" value="1"/>
</dbReference>
<sequence length="125" mass="13759">MTLKDGIIATLEEAVGFTETSLIVRTPAAIVEMKGPLKVQQGQEWLTLGEDSGSHVHLKTEAIVIIRYSHPPDANAALEVRSVDGDLVCRISFRGTNPAQGDRYDSERAKDVRTRFARWVEQAGP</sequence>
<evidence type="ECO:0000313" key="1">
    <source>
        <dbReference type="EMBL" id="CBK41814.1"/>
    </source>
</evidence>
<dbReference type="Gene3D" id="3.40.1570.10">
    <property type="entry name" value="HemS/ChuS/ChuX like domains"/>
    <property type="match status" value="1"/>
</dbReference>
<dbReference type="EMBL" id="FP929003">
    <property type="protein sequence ID" value="CBK41814.1"/>
    <property type="molecule type" value="Genomic_DNA"/>
</dbReference>
<dbReference type="HOGENOM" id="CLU_1988581_0_0_0"/>
<dbReference type="STRING" id="330214.NIDE2094"/>
<dbReference type="Proteomes" id="UP000001660">
    <property type="component" value="Chromosome"/>
</dbReference>
<gene>
    <name evidence="1" type="ORF">NIDE2094</name>
</gene>